<reference evidence="3 4" key="1">
    <citation type="journal article" date="2019" name="Nat. Med.">
        <title>A library of human gut bacterial isolates paired with longitudinal multiomics data enables mechanistic microbiome research.</title>
        <authorList>
            <person name="Poyet M."/>
            <person name="Groussin M."/>
            <person name="Gibbons S.M."/>
            <person name="Avila-Pacheco J."/>
            <person name="Jiang X."/>
            <person name="Kearney S.M."/>
            <person name="Perrotta A.R."/>
            <person name="Berdy B."/>
            <person name="Zhao S."/>
            <person name="Lieberman T.D."/>
            <person name="Swanson P.K."/>
            <person name="Smith M."/>
            <person name="Roesemann S."/>
            <person name="Alexander J.E."/>
            <person name="Rich S.A."/>
            <person name="Livny J."/>
            <person name="Vlamakis H."/>
            <person name="Clish C."/>
            <person name="Bullock K."/>
            <person name="Deik A."/>
            <person name="Scott J."/>
            <person name="Pierce K.A."/>
            <person name="Xavier R.J."/>
            <person name="Alm E.J."/>
        </authorList>
    </citation>
    <scope>NUCLEOTIDE SEQUENCE [LARGE SCALE GENOMIC DNA]</scope>
    <source>
        <strain evidence="1 3">BIOML-A4</strain>
        <strain evidence="2 4">BIOML-A5</strain>
    </source>
</reference>
<dbReference type="EMBL" id="WKPI01000021">
    <property type="protein sequence ID" value="MSC33800.1"/>
    <property type="molecule type" value="Genomic_DNA"/>
</dbReference>
<name>A0A6N7S8Y3_9FIRM</name>
<dbReference type="InterPro" id="IPR027417">
    <property type="entry name" value="P-loop_NTPase"/>
</dbReference>
<dbReference type="Proteomes" id="UP000433575">
    <property type="component" value="Unassembled WGS sequence"/>
</dbReference>
<evidence type="ECO:0000313" key="2">
    <source>
        <dbReference type="EMBL" id="MSC33800.1"/>
    </source>
</evidence>
<evidence type="ECO:0000313" key="4">
    <source>
        <dbReference type="Proteomes" id="UP000480929"/>
    </source>
</evidence>
<evidence type="ECO:0000313" key="3">
    <source>
        <dbReference type="Proteomes" id="UP000433575"/>
    </source>
</evidence>
<dbReference type="InterPro" id="IPR050238">
    <property type="entry name" value="DNA_Rep/Repair_Clamp_Loader"/>
</dbReference>
<dbReference type="PANTHER" id="PTHR11669:SF8">
    <property type="entry name" value="DNA POLYMERASE III SUBUNIT DELTA"/>
    <property type="match status" value="1"/>
</dbReference>
<dbReference type="EMBL" id="WKPJ01000019">
    <property type="protein sequence ID" value="MSA90070.1"/>
    <property type="molecule type" value="Genomic_DNA"/>
</dbReference>
<dbReference type="OrthoDB" id="9810148at2"/>
<gene>
    <name evidence="2" type="ORF">GKD88_11780</name>
    <name evidence="1" type="ORF">GKE08_12105</name>
</gene>
<proteinExistence type="predicted"/>
<dbReference type="Pfam" id="PF13177">
    <property type="entry name" value="DNA_pol3_delta2"/>
    <property type="match status" value="1"/>
</dbReference>
<protein>
    <submittedName>
        <fullName evidence="1">DNA polymerase III subunit delta</fullName>
    </submittedName>
</protein>
<organism evidence="1 3">
    <name type="scientific">Holdemania massiliensis</name>
    <dbReference type="NCBI Taxonomy" id="1468449"/>
    <lineage>
        <taxon>Bacteria</taxon>
        <taxon>Bacillati</taxon>
        <taxon>Bacillota</taxon>
        <taxon>Erysipelotrichia</taxon>
        <taxon>Erysipelotrichales</taxon>
        <taxon>Erysipelotrichaceae</taxon>
        <taxon>Holdemania</taxon>
    </lineage>
</organism>
<dbReference type="Proteomes" id="UP000480929">
    <property type="component" value="Unassembled WGS sequence"/>
</dbReference>
<dbReference type="PANTHER" id="PTHR11669">
    <property type="entry name" value="REPLICATION FACTOR C / DNA POLYMERASE III GAMMA-TAU SUBUNIT"/>
    <property type="match status" value="1"/>
</dbReference>
<accession>A0A6N7S8Y3</accession>
<dbReference type="SUPFAM" id="SSF52540">
    <property type="entry name" value="P-loop containing nucleoside triphosphate hydrolases"/>
    <property type="match status" value="1"/>
</dbReference>
<dbReference type="GO" id="GO:0006261">
    <property type="term" value="P:DNA-templated DNA replication"/>
    <property type="evidence" value="ECO:0007669"/>
    <property type="project" value="TreeGrafter"/>
</dbReference>
<evidence type="ECO:0000313" key="1">
    <source>
        <dbReference type="EMBL" id="MSA90070.1"/>
    </source>
</evidence>
<dbReference type="Gene3D" id="3.40.50.300">
    <property type="entry name" value="P-loop containing nucleotide triphosphate hydrolases"/>
    <property type="match status" value="1"/>
</dbReference>
<comment type="caution">
    <text evidence="1">The sequence shown here is derived from an EMBL/GenBank/DDBJ whole genome shotgun (WGS) entry which is preliminary data.</text>
</comment>
<dbReference type="AlphaFoldDB" id="A0A6N7S8Y3"/>
<sequence>MTVKFAERLAVQQPVVYQTLKHALVQKKLAHAFLFVGQKGTPRLETALLLAQSLICSHVHEGFACEECDECRRVAEENYADLIVLDGASKSIKKDEILSLQERFNKTGLERSGQKVYILNNAENTTPEALNSLLKFLEEPQGSDTLAILIVENQDRILPTIVSRCQTLTFRPLTQRQIHQIALEEQLDETDGYLLSHLIRDVDQIKATAEDEAYQNGMLMMRRFIREFPVREEEVLVWMQTEYLGSKDKEKDKRTFGYFLDCLLQFFRDAAVGHTEGPAWMAEEVVKWNQRPLQLDRLIIVLLECRDKLSRSYNLPLLADQLIYQMKEGMIHE</sequence>
<keyword evidence="4" id="KW-1185">Reference proteome</keyword>